<evidence type="ECO:0000256" key="7">
    <source>
        <dbReference type="ARBA" id="ARBA00022692"/>
    </source>
</evidence>
<feature type="compositionally biased region" description="Basic and acidic residues" evidence="19">
    <location>
        <begin position="1108"/>
        <end position="1118"/>
    </location>
</feature>
<evidence type="ECO:0000256" key="19">
    <source>
        <dbReference type="SAM" id="MobiDB-lite"/>
    </source>
</evidence>
<evidence type="ECO:0000256" key="10">
    <source>
        <dbReference type="ARBA" id="ARBA00022892"/>
    </source>
</evidence>
<feature type="domain" description="SH3" evidence="21">
    <location>
        <begin position="41"/>
        <end position="103"/>
    </location>
</feature>
<keyword evidence="2 18" id="KW-0728">SH3 domain</keyword>
<evidence type="ECO:0000256" key="17">
    <source>
        <dbReference type="ARBA" id="ARBA00068894"/>
    </source>
</evidence>
<keyword evidence="3" id="KW-0813">Transport</keyword>
<dbReference type="EMBL" id="JAFDVH010000018">
    <property type="protein sequence ID" value="KAG7460763.1"/>
    <property type="molecule type" value="Genomic_DNA"/>
</dbReference>
<name>A0A9D3PLQ9_MEGAT</name>
<dbReference type="InterPro" id="IPR051500">
    <property type="entry name" value="cTAGE_MIA/OTOR"/>
</dbReference>
<comment type="subcellular location">
    <subcellularLocation>
        <location evidence="1">Endoplasmic reticulum membrane</location>
        <topology evidence="1">Single-pass membrane protein</topology>
    </subcellularLocation>
</comment>
<dbReference type="GO" id="GO:0005789">
    <property type="term" value="C:endoplasmic reticulum membrane"/>
    <property type="evidence" value="ECO:0007669"/>
    <property type="project" value="UniProtKB-SubCell"/>
</dbReference>
<feature type="chain" id="PRO_5039285687" description="Transport and Golgi organization protein 1 homolog" evidence="20">
    <location>
        <begin position="21"/>
        <end position="1188"/>
    </location>
</feature>
<evidence type="ECO:0000259" key="21">
    <source>
        <dbReference type="PROSITE" id="PS50002"/>
    </source>
</evidence>
<keyword evidence="12" id="KW-1133">Transmembrane helix</keyword>
<evidence type="ECO:0000256" key="18">
    <source>
        <dbReference type="PROSITE-ProRule" id="PRU00192"/>
    </source>
</evidence>
<dbReference type="GO" id="GO:0009306">
    <property type="term" value="P:protein secretion"/>
    <property type="evidence" value="ECO:0007669"/>
    <property type="project" value="TreeGrafter"/>
</dbReference>
<evidence type="ECO:0000256" key="5">
    <source>
        <dbReference type="ARBA" id="ARBA00022483"/>
    </source>
</evidence>
<feature type="compositionally biased region" description="Basic and acidic residues" evidence="19">
    <location>
        <begin position="1160"/>
        <end position="1170"/>
    </location>
</feature>
<keyword evidence="23" id="KW-1185">Reference proteome</keyword>
<keyword evidence="8 20" id="KW-0732">Signal</keyword>
<evidence type="ECO:0000256" key="12">
    <source>
        <dbReference type="ARBA" id="ARBA00022989"/>
    </source>
</evidence>
<dbReference type="PANTHER" id="PTHR23158:SF54">
    <property type="entry name" value="TRANSPORT AND GOLGI ORGANIZATION PROTEIN 1 HOMOLOG"/>
    <property type="match status" value="1"/>
</dbReference>
<dbReference type="CDD" id="cd11893">
    <property type="entry name" value="SH3_MIA3"/>
    <property type="match status" value="1"/>
</dbReference>
<dbReference type="Pfam" id="PF07653">
    <property type="entry name" value="SH3_2"/>
    <property type="match status" value="1"/>
</dbReference>
<dbReference type="GO" id="GO:0070971">
    <property type="term" value="C:endoplasmic reticulum exit site"/>
    <property type="evidence" value="ECO:0007669"/>
    <property type="project" value="TreeGrafter"/>
</dbReference>
<evidence type="ECO:0000313" key="23">
    <source>
        <dbReference type="Proteomes" id="UP001046870"/>
    </source>
</evidence>
<feature type="compositionally biased region" description="Basic and acidic residues" evidence="19">
    <location>
        <begin position="923"/>
        <end position="941"/>
    </location>
</feature>
<keyword evidence="4" id="KW-0488">Methylation</keyword>
<dbReference type="Proteomes" id="UP001046870">
    <property type="component" value="Chromosome 18"/>
</dbReference>
<dbReference type="FunFam" id="2.30.30.40:FF:000162">
    <property type="entry name" value="MIA SH3 domain ER export factor 3"/>
    <property type="match status" value="1"/>
</dbReference>
<protein>
    <recommendedName>
        <fullName evidence="17">Transport and Golgi organization protein 1 homolog</fullName>
    </recommendedName>
</protein>
<evidence type="ECO:0000256" key="11">
    <source>
        <dbReference type="ARBA" id="ARBA00022927"/>
    </source>
</evidence>
<proteinExistence type="inferred from homology"/>
<organism evidence="22 23">
    <name type="scientific">Megalops atlanticus</name>
    <name type="common">Tarpon</name>
    <name type="synonym">Clupea gigantea</name>
    <dbReference type="NCBI Taxonomy" id="7932"/>
    <lineage>
        <taxon>Eukaryota</taxon>
        <taxon>Metazoa</taxon>
        <taxon>Chordata</taxon>
        <taxon>Craniata</taxon>
        <taxon>Vertebrata</taxon>
        <taxon>Euteleostomi</taxon>
        <taxon>Actinopterygii</taxon>
        <taxon>Neopterygii</taxon>
        <taxon>Teleostei</taxon>
        <taxon>Elopiformes</taxon>
        <taxon>Megalopidae</taxon>
        <taxon>Megalops</taxon>
    </lineage>
</organism>
<evidence type="ECO:0000256" key="6">
    <source>
        <dbReference type="ARBA" id="ARBA00022553"/>
    </source>
</evidence>
<evidence type="ECO:0000256" key="16">
    <source>
        <dbReference type="ARBA" id="ARBA00061139"/>
    </source>
</evidence>
<keyword evidence="11" id="KW-0653">Protein transport</keyword>
<comment type="similarity">
    <text evidence="16">Belongs to the MIA/OTOR family. Tango1 subfamily.</text>
</comment>
<dbReference type="SMART" id="SM00326">
    <property type="entry name" value="SH3"/>
    <property type="match status" value="1"/>
</dbReference>
<dbReference type="GO" id="GO:0006887">
    <property type="term" value="P:exocytosis"/>
    <property type="evidence" value="ECO:0007669"/>
    <property type="project" value="UniProtKB-KW"/>
</dbReference>
<evidence type="ECO:0000256" key="1">
    <source>
        <dbReference type="ARBA" id="ARBA00004389"/>
    </source>
</evidence>
<feature type="compositionally biased region" description="Pro residues" evidence="19">
    <location>
        <begin position="1008"/>
        <end position="1102"/>
    </location>
</feature>
<feature type="compositionally biased region" description="Pro residues" evidence="19">
    <location>
        <begin position="1120"/>
        <end position="1151"/>
    </location>
</feature>
<evidence type="ECO:0000256" key="2">
    <source>
        <dbReference type="ARBA" id="ARBA00022443"/>
    </source>
</evidence>
<feature type="region of interest" description="Disordered" evidence="19">
    <location>
        <begin position="484"/>
        <end position="513"/>
    </location>
</feature>
<accession>A0A9D3PLQ9</accession>
<evidence type="ECO:0000256" key="9">
    <source>
        <dbReference type="ARBA" id="ARBA00022824"/>
    </source>
</evidence>
<sequence length="1188" mass="133337">MAVTVLHLYLFILLVHTTLSKTAVDKRFSDFKRCADEECSMLLCRGKAAQDFNGPDCRFLSFKKGETIYVYYKLSGKKTNAWAGSVGSRFGYFPKDLLIINHIYTDKELEVPAEQTDFVCFDTGSHFNEKDMERMRKYLGPQHLLKVEAMFTDLEQELRAARQSQVDSSEDVEKALEGILEASETSIMDEIERMLDARELKHTELQQMDGTMFDEEAAVLDDFQELAFHLRQKYSTASDSVPLTADTEGEHAEIMEDILKNFTATESVVEAGDYEEEHVTDPVDSPLDSTLHAPDMGLEEDGGHFNKNKENQKIFKDSEEIQKGPQAILENQLDIGFGFGVESPSSGSLDSASVSDYHEDEPEGSPASSIFVTIGSLLLLAQECLGLYAEMAIGDIIASLPEEWQPGPTFHGLPWNAVISTAAVGIITFLAFFWRTVLTVKSRTYLLTEKQLAQKITQLFDEKSEALTKITDLNKKITECEEKLKESEKSASSTQRENKELKESFKELRKRSERMKAEMGALNTDMEKERKRNQEQLEMISQTEKEIEKFKRIIKSNKDELSKVQVLMDEARIREDALKAQVTSLEKENSALKDKKKSLLREAKDWEEKHKELSDKIKVYQKSQKDLEDALVHKENEIEVLSDCIAELRQLEACEGTELQKGGAPVLANGEAVDKKNDAMKIRIKQMMDVSRVKTTLSIVEEERNRYLEKLIAEEKQRHDLEEQIKKLEHDRASLHGEKCQLENQFNTIQQKLEIMNELYQQKENALQQKLTQEEFERREKETKLSEVDGKALRAEEELKAYKRRIQEIEEELQKTERSYKAQIAAHEKKAHENWLNARASERALVEEKRETANLRQKLVEVNDKLAEFQRPLFKPTPGRPDQHMPPMRRGDSYGPSPVSGGAPSPPLMIEGPGRPPSAPVGRRNEPFGRPPSDPHGRYSDLGHPLPARPDVAVPRTSSPTTLDGSQSAPVECEAESSPQPGAEAAEARISKSQGPSFLASPIRDFPVPGPPSQPKGYGPPPMVGPPMPPPHGPPPSMPPPLNGHPPMIPPGPPVHDPRLPPPRPPMGPYGPPRPYGPVPPPYIRGMPPPVRDYPMGPPPFGPQEFHPGMRDHPHGPREYPVPPRSLPPGAIPPPGGRDNIGPPPPPPHAGPEPRNFSEAPHHGPDRRDNIPQQTVPRETPATPLNGP</sequence>
<feature type="compositionally biased region" description="Polar residues" evidence="19">
    <location>
        <begin position="956"/>
        <end position="969"/>
    </location>
</feature>
<dbReference type="OrthoDB" id="6022771at2759"/>
<feature type="signal peptide" evidence="20">
    <location>
        <begin position="1"/>
        <end position="20"/>
    </location>
</feature>
<evidence type="ECO:0000256" key="13">
    <source>
        <dbReference type="ARBA" id="ARBA00023054"/>
    </source>
</evidence>
<evidence type="ECO:0000256" key="20">
    <source>
        <dbReference type="SAM" id="SignalP"/>
    </source>
</evidence>
<keyword evidence="9" id="KW-0256">Endoplasmic reticulum</keyword>
<evidence type="ECO:0000256" key="14">
    <source>
        <dbReference type="ARBA" id="ARBA00023136"/>
    </source>
</evidence>
<keyword evidence="5" id="KW-0268">Exocytosis</keyword>
<evidence type="ECO:0000256" key="15">
    <source>
        <dbReference type="ARBA" id="ARBA00023180"/>
    </source>
</evidence>
<dbReference type="InterPro" id="IPR036028">
    <property type="entry name" value="SH3-like_dom_sf"/>
</dbReference>
<dbReference type="AlphaFoldDB" id="A0A9D3PLQ9"/>
<keyword evidence="13" id="KW-0175">Coiled coil</keyword>
<dbReference type="PROSITE" id="PS50002">
    <property type="entry name" value="SH3"/>
    <property type="match status" value="1"/>
</dbReference>
<dbReference type="PANTHER" id="PTHR23158">
    <property type="entry name" value="MELANOMA INHIBITORY ACTIVITY-RELATED"/>
    <property type="match status" value="1"/>
</dbReference>
<dbReference type="InterPro" id="IPR001452">
    <property type="entry name" value="SH3_domain"/>
</dbReference>
<keyword evidence="7" id="KW-0812">Transmembrane</keyword>
<feature type="region of interest" description="Disordered" evidence="19">
    <location>
        <begin position="861"/>
        <end position="1188"/>
    </location>
</feature>
<evidence type="ECO:0000313" key="22">
    <source>
        <dbReference type="EMBL" id="KAG7460763.1"/>
    </source>
</evidence>
<keyword evidence="15" id="KW-0325">Glycoprotein</keyword>
<dbReference type="GO" id="GO:0006888">
    <property type="term" value="P:endoplasmic reticulum to Golgi vesicle-mediated transport"/>
    <property type="evidence" value="ECO:0007669"/>
    <property type="project" value="TreeGrafter"/>
</dbReference>
<gene>
    <name evidence="22" type="ORF">MATL_G00202260</name>
</gene>
<keyword evidence="10" id="KW-0931">ER-Golgi transport</keyword>
<dbReference type="SUPFAM" id="SSF50044">
    <property type="entry name" value="SH3-domain"/>
    <property type="match status" value="1"/>
</dbReference>
<evidence type="ECO:0000256" key="3">
    <source>
        <dbReference type="ARBA" id="ARBA00022448"/>
    </source>
</evidence>
<dbReference type="GO" id="GO:0035459">
    <property type="term" value="P:vesicle cargo loading"/>
    <property type="evidence" value="ECO:0007669"/>
    <property type="project" value="TreeGrafter"/>
</dbReference>
<keyword evidence="14" id="KW-0472">Membrane</keyword>
<keyword evidence="6" id="KW-0597">Phosphoprotein</keyword>
<evidence type="ECO:0000256" key="8">
    <source>
        <dbReference type="ARBA" id="ARBA00022729"/>
    </source>
</evidence>
<dbReference type="GO" id="GO:0048731">
    <property type="term" value="P:system development"/>
    <property type="evidence" value="ECO:0007669"/>
    <property type="project" value="UniProtKB-ARBA"/>
</dbReference>
<reference evidence="22" key="1">
    <citation type="submission" date="2021-01" db="EMBL/GenBank/DDBJ databases">
        <authorList>
            <person name="Zahm M."/>
            <person name="Roques C."/>
            <person name="Cabau C."/>
            <person name="Klopp C."/>
            <person name="Donnadieu C."/>
            <person name="Jouanno E."/>
            <person name="Lampietro C."/>
            <person name="Louis A."/>
            <person name="Herpin A."/>
            <person name="Echchiki A."/>
            <person name="Berthelot C."/>
            <person name="Parey E."/>
            <person name="Roest-Crollius H."/>
            <person name="Braasch I."/>
            <person name="Postlethwait J."/>
            <person name="Bobe J."/>
            <person name="Montfort J."/>
            <person name="Bouchez O."/>
            <person name="Begum T."/>
            <person name="Mejri S."/>
            <person name="Adams A."/>
            <person name="Chen W.-J."/>
            <person name="Guiguen Y."/>
        </authorList>
    </citation>
    <scope>NUCLEOTIDE SEQUENCE</scope>
    <source>
        <strain evidence="22">YG-15Mar2019-1</strain>
        <tissue evidence="22">Brain</tissue>
    </source>
</reference>
<feature type="compositionally biased region" description="Basic and acidic residues" evidence="19">
    <location>
        <begin position="496"/>
        <end position="507"/>
    </location>
</feature>
<evidence type="ECO:0000256" key="4">
    <source>
        <dbReference type="ARBA" id="ARBA00022481"/>
    </source>
</evidence>
<comment type="caution">
    <text evidence="22">The sequence shown here is derived from an EMBL/GenBank/DDBJ whole genome shotgun (WGS) entry which is preliminary data.</text>
</comment>
<dbReference type="Gene3D" id="2.30.30.40">
    <property type="entry name" value="SH3 Domains"/>
    <property type="match status" value="1"/>
</dbReference>